<reference evidence="6" key="1">
    <citation type="submission" date="2017-05" db="EMBL/GenBank/DDBJ databases">
        <authorList>
            <person name="Imhoff J.F."/>
            <person name="Rahn T."/>
            <person name="Kuenzel S."/>
            <person name="Neulinger S.C."/>
        </authorList>
    </citation>
    <scope>NUCLEOTIDE SEQUENCE</scope>
    <source>
        <strain evidence="6">DSM 4395</strain>
    </source>
</reference>
<dbReference type="PANTHER" id="PTHR30126">
    <property type="entry name" value="HTH-TYPE TRANSCRIPTIONAL REGULATOR"/>
    <property type="match status" value="1"/>
</dbReference>
<dbReference type="PRINTS" id="PR00039">
    <property type="entry name" value="HTHLYSR"/>
</dbReference>
<dbReference type="GO" id="GO:0000976">
    <property type="term" value="F:transcription cis-regulatory region binding"/>
    <property type="evidence" value="ECO:0007669"/>
    <property type="project" value="TreeGrafter"/>
</dbReference>
<keyword evidence="7" id="KW-1185">Reference proteome</keyword>
<dbReference type="RefSeq" id="WP_201246799.1">
    <property type="nucleotide sequence ID" value="NZ_NHSF01000073.1"/>
</dbReference>
<keyword evidence="2" id="KW-0805">Transcription regulation</keyword>
<organism evidence="6 7">
    <name type="scientific">Halochromatium salexigens</name>
    <name type="common">Chromatium salexigens</name>
    <dbReference type="NCBI Taxonomy" id="49447"/>
    <lineage>
        <taxon>Bacteria</taxon>
        <taxon>Pseudomonadati</taxon>
        <taxon>Pseudomonadota</taxon>
        <taxon>Gammaproteobacteria</taxon>
        <taxon>Chromatiales</taxon>
        <taxon>Chromatiaceae</taxon>
        <taxon>Halochromatium</taxon>
    </lineage>
</organism>
<reference evidence="6" key="2">
    <citation type="journal article" date="2020" name="Microorganisms">
        <title>Osmotic Adaptation and Compatible Solute Biosynthesis of Phototrophic Bacteria as Revealed from Genome Analyses.</title>
        <authorList>
            <person name="Imhoff J.F."/>
            <person name="Rahn T."/>
            <person name="Kunzel S."/>
            <person name="Keller A."/>
            <person name="Neulinger S.C."/>
        </authorList>
    </citation>
    <scope>NUCLEOTIDE SEQUENCE</scope>
    <source>
        <strain evidence="6">DSM 4395</strain>
    </source>
</reference>
<comment type="caution">
    <text evidence="6">The sequence shown here is derived from an EMBL/GenBank/DDBJ whole genome shotgun (WGS) entry which is preliminary data.</text>
</comment>
<dbReference type="PANTHER" id="PTHR30126:SF21">
    <property type="entry name" value="TRANSCRIPTIONAL REGULATOR-RELATED"/>
    <property type="match status" value="1"/>
</dbReference>
<evidence type="ECO:0000259" key="5">
    <source>
        <dbReference type="PROSITE" id="PS50931"/>
    </source>
</evidence>
<dbReference type="InterPro" id="IPR005119">
    <property type="entry name" value="LysR_subst-bd"/>
</dbReference>
<keyword evidence="3" id="KW-0238">DNA-binding</keyword>
<gene>
    <name evidence="6" type="ORF">CCR82_15820</name>
</gene>
<dbReference type="AlphaFoldDB" id="A0AAJ0UIM0"/>
<dbReference type="SUPFAM" id="SSF53850">
    <property type="entry name" value="Periplasmic binding protein-like II"/>
    <property type="match status" value="1"/>
</dbReference>
<evidence type="ECO:0000256" key="2">
    <source>
        <dbReference type="ARBA" id="ARBA00023015"/>
    </source>
</evidence>
<dbReference type="InterPro" id="IPR036390">
    <property type="entry name" value="WH_DNA-bd_sf"/>
</dbReference>
<dbReference type="InterPro" id="IPR036388">
    <property type="entry name" value="WH-like_DNA-bd_sf"/>
</dbReference>
<dbReference type="PROSITE" id="PS50931">
    <property type="entry name" value="HTH_LYSR"/>
    <property type="match status" value="1"/>
</dbReference>
<protein>
    <submittedName>
        <fullName evidence="6">LysR family transcriptional regulator</fullName>
    </submittedName>
</protein>
<dbReference type="CDD" id="cd05466">
    <property type="entry name" value="PBP2_LTTR_substrate"/>
    <property type="match status" value="1"/>
</dbReference>
<keyword evidence="4" id="KW-0804">Transcription</keyword>
<evidence type="ECO:0000256" key="4">
    <source>
        <dbReference type="ARBA" id="ARBA00023163"/>
    </source>
</evidence>
<proteinExistence type="inferred from homology"/>
<name>A0AAJ0UIM0_HALSE</name>
<dbReference type="Gene3D" id="3.40.190.10">
    <property type="entry name" value="Periplasmic binding protein-like II"/>
    <property type="match status" value="1"/>
</dbReference>
<accession>A0AAJ0UIM0</accession>
<dbReference type="SUPFAM" id="SSF46785">
    <property type="entry name" value="Winged helix' DNA-binding domain"/>
    <property type="match status" value="1"/>
</dbReference>
<evidence type="ECO:0000313" key="7">
    <source>
        <dbReference type="Proteomes" id="UP001296967"/>
    </source>
</evidence>
<dbReference type="Pfam" id="PF03466">
    <property type="entry name" value="LysR_substrate"/>
    <property type="match status" value="1"/>
</dbReference>
<dbReference type="GO" id="GO:0003700">
    <property type="term" value="F:DNA-binding transcription factor activity"/>
    <property type="evidence" value="ECO:0007669"/>
    <property type="project" value="InterPro"/>
</dbReference>
<comment type="similarity">
    <text evidence="1">Belongs to the LysR transcriptional regulatory family.</text>
</comment>
<dbReference type="EMBL" id="NHSF01000073">
    <property type="protein sequence ID" value="MBK5931958.1"/>
    <property type="molecule type" value="Genomic_DNA"/>
</dbReference>
<evidence type="ECO:0000313" key="6">
    <source>
        <dbReference type="EMBL" id="MBK5931958.1"/>
    </source>
</evidence>
<feature type="domain" description="HTH lysR-type" evidence="5">
    <location>
        <begin position="18"/>
        <end position="62"/>
    </location>
</feature>
<sequence length="307" mass="34171">MTDADGHRPGQDLPRGGRQRQFLEAAAQVHVTQSTVSARIQSLEQQFGTRLFVRNRSGASLTHAGERFLRHAKTLLLTYEQARHEVGLSSRFRTSLTLGARIALWDSLLPRWIGRLRANRPDVSLNTEIGFEEDLMRRVIAGTMDLALMYSPRQAAGIEVEYLFDETLILVGPDPERRQLDDSYVYVDWGPTFFAQHRQAYPELERPAQTANIGWLGLQLILANGGTCFVLERVAASYLDGGCLQRITDSPSLRLPTYVVYPSDGASGVIDTALEELRVLIAAEQTETDPLGSYYESAEVGEVSSES</sequence>
<evidence type="ECO:0000256" key="1">
    <source>
        <dbReference type="ARBA" id="ARBA00009437"/>
    </source>
</evidence>
<evidence type="ECO:0000256" key="3">
    <source>
        <dbReference type="ARBA" id="ARBA00023125"/>
    </source>
</evidence>
<dbReference type="Gene3D" id="1.10.10.10">
    <property type="entry name" value="Winged helix-like DNA-binding domain superfamily/Winged helix DNA-binding domain"/>
    <property type="match status" value="1"/>
</dbReference>
<dbReference type="Pfam" id="PF00126">
    <property type="entry name" value="HTH_1"/>
    <property type="match status" value="1"/>
</dbReference>
<dbReference type="InterPro" id="IPR000847">
    <property type="entry name" value="LysR_HTH_N"/>
</dbReference>
<dbReference type="Proteomes" id="UP001296967">
    <property type="component" value="Unassembled WGS sequence"/>
</dbReference>